<evidence type="ECO:0000313" key="15">
    <source>
        <dbReference type="EMBL" id="TQJ08909.1"/>
    </source>
</evidence>
<name>A0A542E0V5_9MICO</name>
<dbReference type="PANTHER" id="PTHR47354:SF8">
    <property type="entry name" value="1,2-PHENYLACETYL-COA EPOXIDASE, SUBUNIT E"/>
    <property type="match status" value="1"/>
</dbReference>
<dbReference type="SUPFAM" id="SSF63380">
    <property type="entry name" value="Riboflavin synthase domain-like"/>
    <property type="match status" value="1"/>
</dbReference>
<dbReference type="InterPro" id="IPR017927">
    <property type="entry name" value="FAD-bd_FR_type"/>
</dbReference>
<evidence type="ECO:0000256" key="4">
    <source>
        <dbReference type="ARBA" id="ARBA00022692"/>
    </source>
</evidence>
<dbReference type="GO" id="GO:0051537">
    <property type="term" value="F:2 iron, 2 sulfur cluster binding"/>
    <property type="evidence" value="ECO:0007669"/>
    <property type="project" value="UniProtKB-KW"/>
</dbReference>
<feature type="domain" description="FAD-binding FR-type" evidence="14">
    <location>
        <begin position="240"/>
        <end position="340"/>
    </location>
</feature>
<keyword evidence="5" id="KW-0001">2Fe-2S</keyword>
<sequence>MTMTADPTDRSRAAAPYELVRPGAHRVPRWWRDAAGALTWASMLVVVALWVHGGGVADLLTGGGTTVTTLGRVTGLVATDLLLVQVLLMARIPFVERSYGQDELARRHRLVGFWSVDLMLAHVVLVTVGYAMTARVAVLAQTWDLLVDYPGMLLALVGTLLLLLVAGTSIRRARRRLRYESWHLLHLYAYLGVGLALPHQLWTGAEVLSSPLATLYWWTLWGAAAAAVLVWRVGVPTYRTLRHDLRVTAVVPEAPGVVSIWMTGRDLHRLPASAGQFLTWRFLGRPGWTRGHPYSLSAPPTGDSLRITVKALGDASGDLLGLRPGTRVAVEGPYGRLHEGVRTRRKVLLLAAGIGVTPLRGLLESLPQQPGDVTLVYRARGEHDLVLRREIEDLAAQRGARVVYVLGPRVRSRDSWLPQSAAGLDDAAALRDIVPDVADHDVYLCGAEAWMAAARTAVLAAGVPEDAVHVEHFAW</sequence>
<dbReference type="Gene3D" id="2.40.30.10">
    <property type="entry name" value="Translation factors"/>
    <property type="match status" value="1"/>
</dbReference>
<dbReference type="PANTHER" id="PTHR47354">
    <property type="entry name" value="NADH OXIDOREDUCTASE HCR"/>
    <property type="match status" value="1"/>
</dbReference>
<keyword evidence="7" id="KW-0274">FAD</keyword>
<reference evidence="15 16" key="1">
    <citation type="submission" date="2019-06" db="EMBL/GenBank/DDBJ databases">
        <title>Sequencing the genomes of 1000 actinobacteria strains.</title>
        <authorList>
            <person name="Klenk H.-P."/>
        </authorList>
    </citation>
    <scope>NUCLEOTIDE SEQUENCE [LARGE SCALE GENOMIC DNA]</scope>
    <source>
        <strain evidence="15 16">DSM 18607</strain>
    </source>
</reference>
<dbReference type="InterPro" id="IPR050415">
    <property type="entry name" value="MRET"/>
</dbReference>
<evidence type="ECO:0000256" key="11">
    <source>
        <dbReference type="ARBA" id="ARBA00023014"/>
    </source>
</evidence>
<dbReference type="InterPro" id="IPR013130">
    <property type="entry name" value="Fe3_Rdtase_TM_dom"/>
</dbReference>
<keyword evidence="6" id="KW-0479">Metal-binding</keyword>
<comment type="subcellular location">
    <subcellularLocation>
        <location evidence="2">Membrane</location>
        <topology evidence="2">Multi-pass membrane protein</topology>
    </subcellularLocation>
</comment>
<evidence type="ECO:0000256" key="2">
    <source>
        <dbReference type="ARBA" id="ARBA00004141"/>
    </source>
</evidence>
<dbReference type="CDD" id="cd06198">
    <property type="entry name" value="FNR_like_3"/>
    <property type="match status" value="1"/>
</dbReference>
<evidence type="ECO:0000256" key="10">
    <source>
        <dbReference type="ARBA" id="ARBA00023004"/>
    </source>
</evidence>
<dbReference type="Proteomes" id="UP000317893">
    <property type="component" value="Unassembled WGS sequence"/>
</dbReference>
<dbReference type="EMBL" id="VFMN01000001">
    <property type="protein sequence ID" value="TQJ08909.1"/>
    <property type="molecule type" value="Genomic_DNA"/>
</dbReference>
<keyword evidence="12 13" id="KW-0472">Membrane</keyword>
<evidence type="ECO:0000256" key="1">
    <source>
        <dbReference type="ARBA" id="ARBA00001974"/>
    </source>
</evidence>
<comment type="caution">
    <text evidence="15">The sequence shown here is derived from an EMBL/GenBank/DDBJ whole genome shotgun (WGS) entry which is preliminary data.</text>
</comment>
<dbReference type="Pfam" id="PF01794">
    <property type="entry name" value="Ferric_reduct"/>
    <property type="match status" value="1"/>
</dbReference>
<evidence type="ECO:0000256" key="6">
    <source>
        <dbReference type="ARBA" id="ARBA00022723"/>
    </source>
</evidence>
<keyword evidence="4 13" id="KW-0812">Transmembrane</keyword>
<evidence type="ECO:0000259" key="14">
    <source>
        <dbReference type="PROSITE" id="PS51384"/>
    </source>
</evidence>
<dbReference type="AlphaFoldDB" id="A0A542E0V5"/>
<keyword evidence="3" id="KW-0285">Flavoprotein</keyword>
<dbReference type="PROSITE" id="PS51384">
    <property type="entry name" value="FAD_FR"/>
    <property type="match status" value="1"/>
</dbReference>
<evidence type="ECO:0000256" key="3">
    <source>
        <dbReference type="ARBA" id="ARBA00022630"/>
    </source>
</evidence>
<evidence type="ECO:0000256" key="5">
    <source>
        <dbReference type="ARBA" id="ARBA00022714"/>
    </source>
</evidence>
<keyword evidence="10" id="KW-0408">Iron</keyword>
<dbReference type="GO" id="GO:0016491">
    <property type="term" value="F:oxidoreductase activity"/>
    <property type="evidence" value="ECO:0007669"/>
    <property type="project" value="UniProtKB-KW"/>
</dbReference>
<keyword evidence="11" id="KW-0411">Iron-sulfur</keyword>
<accession>A0A542E0V5</accession>
<dbReference type="GO" id="GO:0016020">
    <property type="term" value="C:membrane"/>
    <property type="evidence" value="ECO:0007669"/>
    <property type="project" value="UniProtKB-SubCell"/>
</dbReference>
<proteinExistence type="predicted"/>
<keyword evidence="16" id="KW-1185">Reference proteome</keyword>
<keyword evidence="9" id="KW-0560">Oxidoreductase</keyword>
<dbReference type="InterPro" id="IPR017938">
    <property type="entry name" value="Riboflavin_synthase-like_b-brl"/>
</dbReference>
<dbReference type="InterPro" id="IPR039261">
    <property type="entry name" value="FNR_nucleotide-bd"/>
</dbReference>
<dbReference type="Pfam" id="PF00175">
    <property type="entry name" value="NAD_binding_1"/>
    <property type="match status" value="1"/>
</dbReference>
<comment type="cofactor">
    <cofactor evidence="1">
        <name>FAD</name>
        <dbReference type="ChEBI" id="CHEBI:57692"/>
    </cofactor>
</comment>
<feature type="transmembrane region" description="Helical" evidence="13">
    <location>
        <begin position="215"/>
        <end position="235"/>
    </location>
</feature>
<dbReference type="GO" id="GO:0050660">
    <property type="term" value="F:flavin adenine dinucleotide binding"/>
    <property type="evidence" value="ECO:0007669"/>
    <property type="project" value="TreeGrafter"/>
</dbReference>
<dbReference type="GO" id="GO:0046872">
    <property type="term" value="F:metal ion binding"/>
    <property type="evidence" value="ECO:0007669"/>
    <property type="project" value="UniProtKB-KW"/>
</dbReference>
<feature type="transmembrane region" description="Helical" evidence="13">
    <location>
        <begin position="34"/>
        <end position="53"/>
    </location>
</feature>
<gene>
    <name evidence="15" type="ORF">FB458_2010</name>
</gene>
<evidence type="ECO:0000256" key="7">
    <source>
        <dbReference type="ARBA" id="ARBA00022827"/>
    </source>
</evidence>
<evidence type="ECO:0000256" key="12">
    <source>
        <dbReference type="ARBA" id="ARBA00023136"/>
    </source>
</evidence>
<keyword evidence="8 13" id="KW-1133">Transmembrane helix</keyword>
<feature type="transmembrane region" description="Helical" evidence="13">
    <location>
        <begin position="182"/>
        <end position="203"/>
    </location>
</feature>
<feature type="transmembrane region" description="Helical" evidence="13">
    <location>
        <begin position="152"/>
        <end position="170"/>
    </location>
</feature>
<evidence type="ECO:0000313" key="16">
    <source>
        <dbReference type="Proteomes" id="UP000317893"/>
    </source>
</evidence>
<feature type="transmembrane region" description="Helical" evidence="13">
    <location>
        <begin position="73"/>
        <end position="90"/>
    </location>
</feature>
<evidence type="ECO:0000256" key="9">
    <source>
        <dbReference type="ARBA" id="ARBA00023002"/>
    </source>
</evidence>
<dbReference type="InterPro" id="IPR001433">
    <property type="entry name" value="OxRdtase_FAD/NAD-bd"/>
</dbReference>
<organism evidence="15 16">
    <name type="scientific">Lapillicoccus jejuensis</name>
    <dbReference type="NCBI Taxonomy" id="402171"/>
    <lineage>
        <taxon>Bacteria</taxon>
        <taxon>Bacillati</taxon>
        <taxon>Actinomycetota</taxon>
        <taxon>Actinomycetes</taxon>
        <taxon>Micrococcales</taxon>
        <taxon>Intrasporangiaceae</taxon>
        <taxon>Lapillicoccus</taxon>
    </lineage>
</organism>
<dbReference type="SUPFAM" id="SSF52343">
    <property type="entry name" value="Ferredoxin reductase-like, C-terminal NADP-linked domain"/>
    <property type="match status" value="1"/>
</dbReference>
<dbReference type="Gene3D" id="3.40.50.80">
    <property type="entry name" value="Nucleotide-binding domain of ferredoxin-NADP reductase (FNR) module"/>
    <property type="match status" value="1"/>
</dbReference>
<feature type="transmembrane region" description="Helical" evidence="13">
    <location>
        <begin position="111"/>
        <end position="132"/>
    </location>
</feature>
<evidence type="ECO:0000256" key="13">
    <source>
        <dbReference type="SAM" id="Phobius"/>
    </source>
</evidence>
<evidence type="ECO:0000256" key="8">
    <source>
        <dbReference type="ARBA" id="ARBA00022989"/>
    </source>
</evidence>
<protein>
    <submittedName>
        <fullName evidence="15">Ferredoxin-NADP reductase</fullName>
    </submittedName>
</protein>